<comment type="caution">
    <text evidence="2">The sequence shown here is derived from an EMBL/GenBank/DDBJ whole genome shotgun (WGS) entry which is preliminary data.</text>
</comment>
<proteinExistence type="predicted"/>
<dbReference type="AlphaFoldDB" id="A0A931LYY1"/>
<keyword evidence="1" id="KW-0812">Transmembrane</keyword>
<sequence>MPICNWCGIESKSDLVCDWCKRPLSLRAMRKSYDPRSAVDLLRDDDESRVSYLPIIAGVIALVAICIGGLLYVQSGSKQVSVAVNEPPPAPPAPVAQEFRVTRSEMPSALTAAAYTPPQRVFLPEVAYVGQSTLERSRSSNEPVFRSEHLQTDLGDSMPTIGINGAAGAVRTKNGKRVAVGKVTIVNRTNNTVIDFRVLFEIDGKQYTGTPFEGDPAKPQRLTNRSIRAKRKLTTPVLIQDYAPKKDGLLHATVTVEAQLDGDGGTMEAETKI</sequence>
<keyword evidence="1" id="KW-1133">Transmembrane helix</keyword>
<gene>
    <name evidence="2" type="ORF">HYR64_01450</name>
</gene>
<reference evidence="2" key="1">
    <citation type="submission" date="2020-07" db="EMBL/GenBank/DDBJ databases">
        <title>Huge and variable diversity of episymbiotic CPR bacteria and DPANN archaea in groundwater ecosystems.</title>
        <authorList>
            <person name="He C.Y."/>
            <person name="Keren R."/>
            <person name="Whittaker M."/>
            <person name="Farag I.F."/>
            <person name="Doudna J."/>
            <person name="Cate J.H.D."/>
            <person name="Banfield J.F."/>
        </authorList>
    </citation>
    <scope>NUCLEOTIDE SEQUENCE</scope>
    <source>
        <strain evidence="2">NC_groundwater_17_Pr7_B-0.1um_64_12</strain>
    </source>
</reference>
<evidence type="ECO:0000256" key="1">
    <source>
        <dbReference type="SAM" id="Phobius"/>
    </source>
</evidence>
<evidence type="ECO:0000313" key="3">
    <source>
        <dbReference type="Proteomes" id="UP000727962"/>
    </source>
</evidence>
<evidence type="ECO:0000313" key="2">
    <source>
        <dbReference type="EMBL" id="MBI1755756.1"/>
    </source>
</evidence>
<keyword evidence="1" id="KW-0472">Membrane</keyword>
<name>A0A931LYY1_FIMGI</name>
<accession>A0A931LYY1</accession>
<dbReference type="EMBL" id="JACOSL010000008">
    <property type="protein sequence ID" value="MBI1755756.1"/>
    <property type="molecule type" value="Genomic_DNA"/>
</dbReference>
<feature type="transmembrane region" description="Helical" evidence="1">
    <location>
        <begin position="52"/>
        <end position="73"/>
    </location>
</feature>
<dbReference type="Proteomes" id="UP000727962">
    <property type="component" value="Unassembled WGS sequence"/>
</dbReference>
<protein>
    <submittedName>
        <fullName evidence="2">Uncharacterized protein</fullName>
    </submittedName>
</protein>
<organism evidence="2 3">
    <name type="scientific">Fimbriimonas ginsengisoli</name>
    <dbReference type="NCBI Taxonomy" id="1005039"/>
    <lineage>
        <taxon>Bacteria</taxon>
        <taxon>Bacillati</taxon>
        <taxon>Armatimonadota</taxon>
        <taxon>Fimbriimonadia</taxon>
        <taxon>Fimbriimonadales</taxon>
        <taxon>Fimbriimonadaceae</taxon>
        <taxon>Fimbriimonas</taxon>
    </lineage>
</organism>